<evidence type="ECO:0000256" key="1">
    <source>
        <dbReference type="ARBA" id="ARBA00001971"/>
    </source>
</evidence>
<comment type="function">
    <text evidence="2">May be involved in the metabolism of insect hormones and in the breakdown of synthetic insecticides.</text>
</comment>
<dbReference type="Pfam" id="PF00067">
    <property type="entry name" value="p450"/>
    <property type="match status" value="1"/>
</dbReference>
<organism evidence="17">
    <name type="scientific">Rhipicephalus microplus</name>
    <name type="common">Cattle tick</name>
    <name type="synonym">Boophilus microplus</name>
    <dbReference type="NCBI Taxonomy" id="6941"/>
    <lineage>
        <taxon>Eukaryota</taxon>
        <taxon>Metazoa</taxon>
        <taxon>Ecdysozoa</taxon>
        <taxon>Arthropoda</taxon>
        <taxon>Chelicerata</taxon>
        <taxon>Arachnida</taxon>
        <taxon>Acari</taxon>
        <taxon>Parasitiformes</taxon>
        <taxon>Ixodida</taxon>
        <taxon>Ixodoidea</taxon>
        <taxon>Ixodidae</taxon>
        <taxon>Rhipicephalinae</taxon>
        <taxon>Rhipicephalus</taxon>
        <taxon>Boophilus</taxon>
    </lineage>
</organism>
<dbReference type="InterPro" id="IPR002401">
    <property type="entry name" value="Cyt_P450_E_grp-I"/>
</dbReference>
<dbReference type="AlphaFoldDB" id="A0A6M2CPJ6"/>
<dbReference type="PROSITE" id="PS00086">
    <property type="entry name" value="CYTOCHROME_P450"/>
    <property type="match status" value="1"/>
</dbReference>
<dbReference type="FunFam" id="1.10.630.10:FF:000238">
    <property type="entry name" value="Cytochrome P450 2A6"/>
    <property type="match status" value="1"/>
</dbReference>
<evidence type="ECO:0000256" key="16">
    <source>
        <dbReference type="SAM" id="Phobius"/>
    </source>
</evidence>
<protein>
    <submittedName>
        <fullName evidence="17">Putative cytochrome p450 salivary gland overexpressed</fullName>
    </submittedName>
</protein>
<evidence type="ECO:0000256" key="11">
    <source>
        <dbReference type="ARBA" id="ARBA00023004"/>
    </source>
</evidence>
<evidence type="ECO:0000256" key="8">
    <source>
        <dbReference type="ARBA" id="ARBA00022824"/>
    </source>
</evidence>
<keyword evidence="13 16" id="KW-0472">Membrane</keyword>
<dbReference type="PANTHER" id="PTHR24300">
    <property type="entry name" value="CYTOCHROME P450 508A4-RELATED"/>
    <property type="match status" value="1"/>
</dbReference>
<dbReference type="SUPFAM" id="SSF48264">
    <property type="entry name" value="Cytochrome P450"/>
    <property type="match status" value="1"/>
</dbReference>
<keyword evidence="6 14" id="KW-0349">Heme</keyword>
<dbReference type="InterPro" id="IPR001128">
    <property type="entry name" value="Cyt_P450"/>
</dbReference>
<evidence type="ECO:0000256" key="9">
    <source>
        <dbReference type="ARBA" id="ARBA00022848"/>
    </source>
</evidence>
<evidence type="ECO:0000256" key="7">
    <source>
        <dbReference type="ARBA" id="ARBA00022723"/>
    </source>
</evidence>
<name>A0A6M2CPJ6_RHIMP</name>
<dbReference type="PRINTS" id="PR00463">
    <property type="entry name" value="EP450I"/>
</dbReference>
<keyword evidence="12 15" id="KW-0503">Monooxygenase</keyword>
<dbReference type="InterPro" id="IPR017972">
    <property type="entry name" value="Cyt_P450_CS"/>
</dbReference>
<evidence type="ECO:0000256" key="2">
    <source>
        <dbReference type="ARBA" id="ARBA00003690"/>
    </source>
</evidence>
<evidence type="ECO:0000256" key="6">
    <source>
        <dbReference type="ARBA" id="ARBA00022617"/>
    </source>
</evidence>
<feature type="binding site" description="axial binding residue" evidence="14">
    <location>
        <position position="457"/>
    </location>
    <ligand>
        <name>heme</name>
        <dbReference type="ChEBI" id="CHEBI:30413"/>
    </ligand>
    <ligandPart>
        <name>Fe</name>
        <dbReference type="ChEBI" id="CHEBI:18248"/>
    </ligandPart>
</feature>
<comment type="subcellular location">
    <subcellularLocation>
        <location evidence="4">Endoplasmic reticulum membrane</location>
        <topology evidence="4">Peripheral membrane protein</topology>
    </subcellularLocation>
    <subcellularLocation>
        <location evidence="3">Microsome membrane</location>
        <topology evidence="3">Peripheral membrane protein</topology>
    </subcellularLocation>
</comment>
<dbReference type="PRINTS" id="PR00385">
    <property type="entry name" value="P450"/>
</dbReference>
<accession>A0A6M2CPJ6</accession>
<keyword evidence="7 14" id="KW-0479">Metal-binding</keyword>
<evidence type="ECO:0000256" key="10">
    <source>
        <dbReference type="ARBA" id="ARBA00023002"/>
    </source>
</evidence>
<keyword evidence="10 15" id="KW-0560">Oxidoreductase</keyword>
<dbReference type="InterPro" id="IPR050182">
    <property type="entry name" value="Cytochrome_P450_fam2"/>
</dbReference>
<dbReference type="GO" id="GO:0005506">
    <property type="term" value="F:iron ion binding"/>
    <property type="evidence" value="ECO:0007669"/>
    <property type="project" value="InterPro"/>
</dbReference>
<proteinExistence type="inferred from homology"/>
<dbReference type="VEuPathDB" id="VectorBase:LOC119179218"/>
<evidence type="ECO:0000256" key="15">
    <source>
        <dbReference type="RuleBase" id="RU000461"/>
    </source>
</evidence>
<evidence type="ECO:0000256" key="14">
    <source>
        <dbReference type="PIRSR" id="PIRSR602401-1"/>
    </source>
</evidence>
<keyword evidence="9" id="KW-0492">Microsome</keyword>
<dbReference type="PANTHER" id="PTHR24300:SF375">
    <property type="entry name" value="CYTOCHROME P450 FAMILY"/>
    <property type="match status" value="1"/>
</dbReference>
<comment type="similarity">
    <text evidence="5 15">Belongs to the cytochrome P450 family.</text>
</comment>
<evidence type="ECO:0000256" key="4">
    <source>
        <dbReference type="ARBA" id="ARBA00004406"/>
    </source>
</evidence>
<dbReference type="GO" id="GO:0006082">
    <property type="term" value="P:organic acid metabolic process"/>
    <property type="evidence" value="ECO:0007669"/>
    <property type="project" value="TreeGrafter"/>
</dbReference>
<keyword evidence="16" id="KW-1133">Transmembrane helix</keyword>
<comment type="cofactor">
    <cofactor evidence="1 14">
        <name>heme</name>
        <dbReference type="ChEBI" id="CHEBI:30413"/>
    </cofactor>
</comment>
<dbReference type="GO" id="GO:0016712">
    <property type="term" value="F:oxidoreductase activity, acting on paired donors, with incorporation or reduction of molecular oxygen, reduced flavin or flavoprotein as one donor, and incorporation of one atom of oxygen"/>
    <property type="evidence" value="ECO:0007669"/>
    <property type="project" value="TreeGrafter"/>
</dbReference>
<dbReference type="GO" id="GO:0006805">
    <property type="term" value="P:xenobiotic metabolic process"/>
    <property type="evidence" value="ECO:0007669"/>
    <property type="project" value="TreeGrafter"/>
</dbReference>
<dbReference type="GO" id="GO:0020037">
    <property type="term" value="F:heme binding"/>
    <property type="evidence" value="ECO:0007669"/>
    <property type="project" value="InterPro"/>
</dbReference>
<dbReference type="VEuPathDB" id="VectorBase:LOC119162972"/>
<dbReference type="CDD" id="cd20617">
    <property type="entry name" value="CYP1_2-like"/>
    <property type="match status" value="1"/>
</dbReference>
<keyword evidence="8" id="KW-0256">Endoplasmic reticulum</keyword>
<dbReference type="InterPro" id="IPR036396">
    <property type="entry name" value="Cyt_P450_sf"/>
</dbReference>
<evidence type="ECO:0000256" key="5">
    <source>
        <dbReference type="ARBA" id="ARBA00010617"/>
    </source>
</evidence>
<keyword evidence="11 14" id="KW-0408">Iron</keyword>
<sequence length="511" mass="57559">MTLLTPEGLLATVTAWCGSWPVIFALVAITVGGLLRVKGLTSSARQKRKRLPPGPKGVPLLGYLPFIWKPYHVAFKEISEKYGPIIRLQLGIKDVVVLNDVATVREALSNPDLLYRPDDFMFRYLGVKGIAGINGEAWLVNRRYCFHVLRDLGFAKKSMEEHIREELECFVNVIKSKKGQPMLIADPLAASVANNISALVFGRRYDLEDPEGRFFVGLLSTFLRHAKLFWVMDFLPALRVISSYIPGSRLRIMKYVAGELSKLVRAEVQERDGNMDNYANRDFIDGYLRKIQECKGTDSHYTTKHLEGNAINFYGPGTNPVRTVAMWSLYIAASDPEGMQARVQQEIDSVVGRRRTPAWEDRVNMPYTMASILETMRWRTPTPLSLHRAAASDTTIGGYHIPAGTLVVPNMWSLNNNPKEWTNPSRFDPTRFLTADGKKVDEKPSSFIPFSVGRRACPGEALALIEVFLYLTTVLQKFKVLPEEGKTVCLDVKHGLLSLVDETQPLRFIPR</sequence>
<reference evidence="17" key="1">
    <citation type="submission" date="2019-09" db="EMBL/GenBank/DDBJ databases">
        <title>Organ-specific transcriptomic study of the physiology of the cattle tick, Rhipicephalus microplus.</title>
        <authorList>
            <person name="Tirloni L."/>
            <person name="Braz G."/>
            <person name="Gandara A.C.P."/>
            <person name="Sabadin G.A."/>
            <person name="da Silva R.M."/>
            <person name="Guizzo M.G."/>
            <person name="Machado J.A."/>
            <person name="Costa E.P."/>
            <person name="Gomes H.F."/>
            <person name="Moraes J."/>
            <person name="Mota M.B.S."/>
            <person name="Mesquita R.D."/>
            <person name="Alvarenga P.H."/>
            <person name="Alves F."/>
            <person name="Seixas A."/>
            <person name="da Fonseca R.N."/>
            <person name="Fogaca A."/>
            <person name="Logullo C."/>
            <person name="Tanaka A."/>
            <person name="Daffre S."/>
            <person name="Termignoni C."/>
            <person name="Vaz I.S.Jr."/>
            <person name="Oliveira P.L."/>
            <person name="Ribeiro J.M."/>
        </authorList>
    </citation>
    <scope>NUCLEOTIDE SEQUENCE</scope>
    <source>
        <strain evidence="17">Porto Alegre</strain>
    </source>
</reference>
<feature type="transmembrane region" description="Helical" evidence="16">
    <location>
        <begin position="20"/>
        <end position="40"/>
    </location>
</feature>
<evidence type="ECO:0000256" key="3">
    <source>
        <dbReference type="ARBA" id="ARBA00004174"/>
    </source>
</evidence>
<dbReference type="GO" id="GO:0005789">
    <property type="term" value="C:endoplasmic reticulum membrane"/>
    <property type="evidence" value="ECO:0007669"/>
    <property type="project" value="UniProtKB-SubCell"/>
</dbReference>
<evidence type="ECO:0000313" key="17">
    <source>
        <dbReference type="EMBL" id="NOV35391.1"/>
    </source>
</evidence>
<keyword evidence="16" id="KW-0812">Transmembrane</keyword>
<evidence type="ECO:0000256" key="12">
    <source>
        <dbReference type="ARBA" id="ARBA00023033"/>
    </source>
</evidence>
<evidence type="ECO:0000256" key="13">
    <source>
        <dbReference type="ARBA" id="ARBA00023136"/>
    </source>
</evidence>
<dbReference type="EMBL" id="GHWJ01002654">
    <property type="protein sequence ID" value="NOV35391.1"/>
    <property type="molecule type" value="Transcribed_RNA"/>
</dbReference>
<dbReference type="Gene3D" id="1.10.630.10">
    <property type="entry name" value="Cytochrome P450"/>
    <property type="match status" value="1"/>
</dbReference>